<sequence length="332" mass="37344">MLAGAGAIERPIDFSRQRHMLCAKCSHQWVTDLDWIDRWDQALESCPGCGVNCEAETAPRVTVDRDDLSLTDEKVAQLVWYHTSTHPDWPTHDFDPAGELTQETRQRMGGDSHVARWAERQRAKALHVGTYEAAIHNMLRRIDDQGDHSTQFYLYRVQLVPTISVREGWLIDPSNFVGDVVLNEVCPPGVDVARYLNYHEDPGAISLALGRTAIGSTQRVAIPLASKEEPPWMVEAIRELDSASVTTSASSGSRPLGRRRVPSPRTSRARELTTSLAERLPVNLRWQFESAAAFSDDTAPHDWAFYVRDVMDLILQPARILEALDNEPVRQL</sequence>
<evidence type="ECO:0000256" key="1">
    <source>
        <dbReference type="SAM" id="MobiDB-lite"/>
    </source>
</evidence>
<organism evidence="2 3">
    <name type="scientific">Okibacterium fritillariae</name>
    <dbReference type="NCBI Taxonomy" id="123320"/>
    <lineage>
        <taxon>Bacteria</taxon>
        <taxon>Bacillati</taxon>
        <taxon>Actinomycetota</taxon>
        <taxon>Actinomycetes</taxon>
        <taxon>Micrococcales</taxon>
        <taxon>Microbacteriaceae</taxon>
        <taxon>Okibacterium</taxon>
    </lineage>
</organism>
<proteinExistence type="predicted"/>
<accession>A0A1T5JTE6</accession>
<evidence type="ECO:0000313" key="3">
    <source>
        <dbReference type="Proteomes" id="UP000190857"/>
    </source>
</evidence>
<dbReference type="AlphaFoldDB" id="A0A1T5JTE6"/>
<feature type="compositionally biased region" description="Low complexity" evidence="1">
    <location>
        <begin position="244"/>
        <end position="253"/>
    </location>
</feature>
<protein>
    <submittedName>
        <fullName evidence="2">Uncharacterized protein</fullName>
    </submittedName>
</protein>
<keyword evidence="3" id="KW-1185">Reference proteome</keyword>
<gene>
    <name evidence="2" type="ORF">SAMN06309945_1856</name>
</gene>
<dbReference type="EMBL" id="FUZP01000001">
    <property type="protein sequence ID" value="SKC54752.1"/>
    <property type="molecule type" value="Genomic_DNA"/>
</dbReference>
<reference evidence="2 3" key="1">
    <citation type="submission" date="2017-02" db="EMBL/GenBank/DDBJ databases">
        <authorList>
            <person name="Peterson S.W."/>
        </authorList>
    </citation>
    <scope>NUCLEOTIDE SEQUENCE [LARGE SCALE GENOMIC DNA]</scope>
    <source>
        <strain evidence="2 3">VKM Ac-2059</strain>
    </source>
</reference>
<dbReference type="Proteomes" id="UP000190857">
    <property type="component" value="Unassembled WGS sequence"/>
</dbReference>
<feature type="region of interest" description="Disordered" evidence="1">
    <location>
        <begin position="244"/>
        <end position="270"/>
    </location>
</feature>
<name>A0A1T5JTE6_9MICO</name>
<evidence type="ECO:0000313" key="2">
    <source>
        <dbReference type="EMBL" id="SKC54752.1"/>
    </source>
</evidence>